<gene>
    <name evidence="1" type="ORF">Q664_11630</name>
</gene>
<dbReference type="Proteomes" id="UP000028547">
    <property type="component" value="Unassembled WGS sequence"/>
</dbReference>
<accession>A0A084SWV4</accession>
<name>A0A084SWV4_9BACT</name>
<dbReference type="RefSeq" id="WP_043393515.1">
    <property type="nucleotide sequence ID" value="NZ_JPMI01000075.1"/>
</dbReference>
<comment type="caution">
    <text evidence="1">The sequence shown here is derived from an EMBL/GenBank/DDBJ whole genome shotgun (WGS) entry which is preliminary data.</text>
</comment>
<sequence length="77" mass="8288">MKDYEAFFAGQKANVTLPGYIQSGTSQWSKSANHPLEKKDGAWVFKGAPGTLRKVGEHWVLIGLVPGDAIGVSVFTP</sequence>
<reference evidence="1 2" key="1">
    <citation type="submission" date="2014-07" db="EMBL/GenBank/DDBJ databases">
        <title>Draft Genome Sequence of Gephyronic Acid Producer, Cystobacter violaceus Strain Cb vi76.</title>
        <authorList>
            <person name="Stevens D.C."/>
            <person name="Young J."/>
            <person name="Carmichael R."/>
            <person name="Tan J."/>
            <person name="Taylor R.E."/>
        </authorList>
    </citation>
    <scope>NUCLEOTIDE SEQUENCE [LARGE SCALE GENOMIC DNA]</scope>
    <source>
        <strain evidence="1 2">Cb vi76</strain>
    </source>
</reference>
<organism evidence="1 2">
    <name type="scientific">Archangium violaceum Cb vi76</name>
    <dbReference type="NCBI Taxonomy" id="1406225"/>
    <lineage>
        <taxon>Bacteria</taxon>
        <taxon>Pseudomonadati</taxon>
        <taxon>Myxococcota</taxon>
        <taxon>Myxococcia</taxon>
        <taxon>Myxococcales</taxon>
        <taxon>Cystobacterineae</taxon>
        <taxon>Archangiaceae</taxon>
        <taxon>Archangium</taxon>
    </lineage>
</organism>
<proteinExistence type="predicted"/>
<dbReference type="AlphaFoldDB" id="A0A084SWV4"/>
<protein>
    <submittedName>
        <fullName evidence="1">Uncharacterized protein</fullName>
    </submittedName>
</protein>
<evidence type="ECO:0000313" key="2">
    <source>
        <dbReference type="Proteomes" id="UP000028547"/>
    </source>
</evidence>
<evidence type="ECO:0000313" key="1">
    <source>
        <dbReference type="EMBL" id="KFA92939.1"/>
    </source>
</evidence>
<dbReference type="EMBL" id="JPMI01000075">
    <property type="protein sequence ID" value="KFA92939.1"/>
    <property type="molecule type" value="Genomic_DNA"/>
</dbReference>